<protein>
    <submittedName>
        <fullName evidence="2">Uncharacterized protein</fullName>
    </submittedName>
</protein>
<dbReference type="AlphaFoldDB" id="M7YRM0"/>
<organism evidence="2">
    <name type="scientific">Triticum urartu</name>
    <name type="common">Red wild einkorn</name>
    <name type="synonym">Crithodium urartu</name>
    <dbReference type="NCBI Taxonomy" id="4572"/>
    <lineage>
        <taxon>Eukaryota</taxon>
        <taxon>Viridiplantae</taxon>
        <taxon>Streptophyta</taxon>
        <taxon>Embryophyta</taxon>
        <taxon>Tracheophyta</taxon>
        <taxon>Spermatophyta</taxon>
        <taxon>Magnoliopsida</taxon>
        <taxon>Liliopsida</taxon>
        <taxon>Poales</taxon>
        <taxon>Poaceae</taxon>
        <taxon>BOP clade</taxon>
        <taxon>Pooideae</taxon>
        <taxon>Triticodae</taxon>
        <taxon>Triticeae</taxon>
        <taxon>Triticinae</taxon>
        <taxon>Triticum</taxon>
    </lineage>
</organism>
<dbReference type="EMBL" id="KD235561">
    <property type="protein sequence ID" value="EMS50062.1"/>
    <property type="molecule type" value="Genomic_DNA"/>
</dbReference>
<proteinExistence type="predicted"/>
<evidence type="ECO:0000256" key="1">
    <source>
        <dbReference type="SAM" id="MobiDB-lite"/>
    </source>
</evidence>
<gene>
    <name evidence="2" type="ORF">TRIUR3_31051</name>
</gene>
<sequence>MQSMRCYLSQNLFYTLSSHCAATETPQIAMTTHATLSSAIGNPVQADLEKNVVQTQDKEVQTADNLQLTAVFSQEGRAAREKHFCPALPNCQKRQQKTPLVVSEVRSARLKQLARGYKDAPPLNKKVVKSLYDKFGMVESKPPVQKKQKTSKKVPNDAKTKKNPKKKAVKERGTAALVSFLCYPMAYYLAFQLCSVKGLCDYDDYLQFVYVVALAWSLSAPDATWIQKNGSKLKQLSRKIYGGSSPPSPPITQHGSPAGSYASSGCQKSENQGSSFGGTLQSDGLMPRYLDTTMGVLLLSFCHDEHGLYQGASNVVFKDMVQSGTLEALAFSEAFALASDLYISKGNVPIDCLSSINHLKGATS</sequence>
<feature type="region of interest" description="Disordered" evidence="1">
    <location>
        <begin position="243"/>
        <end position="274"/>
    </location>
</feature>
<evidence type="ECO:0000313" key="2">
    <source>
        <dbReference type="EMBL" id="EMS50062.1"/>
    </source>
</evidence>
<name>M7YRM0_TRIUA</name>
<reference evidence="2" key="1">
    <citation type="journal article" date="2013" name="Nature">
        <title>Draft genome of the wheat A-genome progenitor Triticum urartu.</title>
        <authorList>
            <person name="Ling H.Q."/>
            <person name="Zhao S."/>
            <person name="Liu D."/>
            <person name="Wang J."/>
            <person name="Sun H."/>
            <person name="Zhang C."/>
            <person name="Fan H."/>
            <person name="Li D."/>
            <person name="Dong L."/>
            <person name="Tao Y."/>
            <person name="Gao C."/>
            <person name="Wu H."/>
            <person name="Li Y."/>
            <person name="Cui Y."/>
            <person name="Guo X."/>
            <person name="Zheng S."/>
            <person name="Wang B."/>
            <person name="Yu K."/>
            <person name="Liang Q."/>
            <person name="Yang W."/>
            <person name="Lou X."/>
            <person name="Chen J."/>
            <person name="Feng M."/>
            <person name="Jian J."/>
            <person name="Zhang X."/>
            <person name="Luo G."/>
            <person name="Jiang Y."/>
            <person name="Liu J."/>
            <person name="Wang Z."/>
            <person name="Sha Y."/>
            <person name="Zhang B."/>
            <person name="Wu H."/>
            <person name="Tang D."/>
            <person name="Shen Q."/>
            <person name="Xue P."/>
            <person name="Zou S."/>
            <person name="Wang X."/>
            <person name="Liu X."/>
            <person name="Wang F."/>
            <person name="Yang Y."/>
            <person name="An X."/>
            <person name="Dong Z."/>
            <person name="Zhang K."/>
            <person name="Zhang X."/>
            <person name="Luo M.C."/>
            <person name="Dvorak J."/>
            <person name="Tong Y."/>
            <person name="Wang J."/>
            <person name="Yang H."/>
            <person name="Li Z."/>
            <person name="Wang D."/>
            <person name="Zhang A."/>
            <person name="Wang J."/>
        </authorList>
    </citation>
    <scope>NUCLEOTIDE SEQUENCE</scope>
</reference>
<feature type="compositionally biased region" description="Polar residues" evidence="1">
    <location>
        <begin position="251"/>
        <end position="274"/>
    </location>
</feature>
<accession>M7YRM0</accession>
<feature type="region of interest" description="Disordered" evidence="1">
    <location>
        <begin position="141"/>
        <end position="168"/>
    </location>
</feature>